<dbReference type="Proteomes" id="UP000038204">
    <property type="component" value="Unassembled WGS sequence"/>
</dbReference>
<name>A0A0T9R9S4_9GAMM</name>
<dbReference type="PATRIC" id="fig|367190.3.peg.1948"/>
<dbReference type="AlphaFoldDB" id="A0A0T9R9S4"/>
<evidence type="ECO:0000313" key="1">
    <source>
        <dbReference type="EMBL" id="AHK21955.1"/>
    </source>
</evidence>
<dbReference type="Proteomes" id="UP000019439">
    <property type="component" value="Chromosome"/>
</dbReference>
<organism evidence="2 4">
    <name type="scientific">Yersinia similis</name>
    <dbReference type="NCBI Taxonomy" id="367190"/>
    <lineage>
        <taxon>Bacteria</taxon>
        <taxon>Pseudomonadati</taxon>
        <taxon>Pseudomonadota</taxon>
        <taxon>Gammaproteobacteria</taxon>
        <taxon>Enterobacterales</taxon>
        <taxon>Yersiniaceae</taxon>
        <taxon>Yersinia</taxon>
    </lineage>
</organism>
<dbReference type="EMBL" id="CP007230">
    <property type="protein sequence ID" value="AHK21955.1"/>
    <property type="molecule type" value="Genomic_DNA"/>
</dbReference>
<dbReference type="KEGG" id="ysi:BF17_10130"/>
<accession>A0A0T9R9S4</accession>
<evidence type="ECO:0000313" key="4">
    <source>
        <dbReference type="Proteomes" id="UP000038204"/>
    </source>
</evidence>
<dbReference type="EMBL" id="CQBK01000035">
    <property type="protein sequence ID" value="CNI52109.1"/>
    <property type="molecule type" value="Genomic_DNA"/>
</dbReference>
<proteinExistence type="predicted"/>
<gene>
    <name evidence="1" type="ORF">BF17_10130</name>
    <name evidence="2" type="ORF">ERS008667_03629</name>
</gene>
<protein>
    <submittedName>
        <fullName evidence="2">Uncharacterized protein</fullName>
    </submittedName>
</protein>
<evidence type="ECO:0000313" key="2">
    <source>
        <dbReference type="EMBL" id="CNI52109.1"/>
    </source>
</evidence>
<keyword evidence="3" id="KW-1185">Reference proteome</keyword>
<evidence type="ECO:0000313" key="3">
    <source>
        <dbReference type="Proteomes" id="UP000019439"/>
    </source>
</evidence>
<reference evidence="1 3" key="1">
    <citation type="journal article" date="2014" name="Genome Announc.">
        <title>Genome Sequence of Yersinia similis Y228T, a Member of the Yersinia pseudotuberculosis Complex.</title>
        <authorList>
            <person name="Sprague L.D."/>
            <person name="Neubauer H."/>
        </authorList>
    </citation>
    <scope>NUCLEOTIDE SEQUENCE [LARGE SCALE GENOMIC DNA]</scope>
    <source>
        <strain evidence="1 3">228</strain>
    </source>
</reference>
<sequence length="282" mass="30910">MWRTTVIVLLVLFRITTGHAGMITLSNEKLAMTSVQLVLSTYIGADNSKIGDVITDVGVLSSYNSKEYAHLIQPATNSAYQCELANGFDGYTNDIKLQVRKLQAGYAGEATCVIEVAVKGPDAWMNSYTNVYVYNSITAPSEYGPSSVTIMPSGTKVTLPNPWYAWGPNGQYHPWQDKSNFSAKAVKWSATYDEQIQHNVSQSNPYVPILTVTDDSNIWAYVTATTKDVDAGFTTAVRITMPDGRSCSRGMGAGEQCFMYVDKDKLRPGTTKGQIVLNIQLP</sequence>
<reference evidence="2 4" key="2">
    <citation type="submission" date="2015-03" db="EMBL/GenBank/DDBJ databases">
        <authorList>
            <person name="Murphy D."/>
        </authorList>
    </citation>
    <scope>NUCLEOTIDE SEQUENCE [LARGE SCALE GENOMIC DNA]</scope>
    <source>
        <strain evidence="2 4">Y233</strain>
    </source>
</reference>